<feature type="binding site" evidence="12">
    <location>
        <position position="70"/>
    </location>
    <ligand>
        <name>Zn(2+)</name>
        <dbReference type="ChEBI" id="CHEBI:29105"/>
        <label>1</label>
        <note>catalytic</note>
    </ligand>
</feature>
<evidence type="ECO:0000256" key="11">
    <source>
        <dbReference type="PIRSR" id="PIRSR004803-2"/>
    </source>
</evidence>
<feature type="binding site" evidence="12">
    <location>
        <position position="138"/>
    </location>
    <ligand>
        <name>Zn(2+)</name>
        <dbReference type="ChEBI" id="CHEBI:29105"/>
        <label>1</label>
        <note>catalytic</note>
    </ligand>
</feature>
<dbReference type="InterPro" id="IPR042173">
    <property type="entry name" value="RNase_J_2"/>
</dbReference>
<accession>I4CB47</accession>
<dbReference type="GO" id="GO:0004521">
    <property type="term" value="F:RNA endonuclease activity"/>
    <property type="evidence" value="ECO:0007669"/>
    <property type="project" value="UniProtKB-UniRule"/>
</dbReference>
<dbReference type="Pfam" id="PF07521">
    <property type="entry name" value="RMMBL"/>
    <property type="match status" value="1"/>
</dbReference>
<dbReference type="PANTHER" id="PTHR43694">
    <property type="entry name" value="RIBONUCLEASE J"/>
    <property type="match status" value="1"/>
</dbReference>
<dbReference type="InterPro" id="IPR041636">
    <property type="entry name" value="RNase_J_C"/>
</dbReference>
<dbReference type="PANTHER" id="PTHR43694:SF1">
    <property type="entry name" value="RIBONUCLEASE J"/>
    <property type="match status" value="1"/>
</dbReference>
<evidence type="ECO:0000256" key="10">
    <source>
        <dbReference type="PIRSR" id="PIRSR004803-1"/>
    </source>
</evidence>
<comment type="similarity">
    <text evidence="9">Belongs to the metallo-beta-lactamase superfamily. RNA-metabolizing metallo-beta-lactamase-like family. Bacterial RNase J subfamily.</text>
</comment>
<evidence type="ECO:0000256" key="9">
    <source>
        <dbReference type="HAMAP-Rule" id="MF_01491"/>
    </source>
</evidence>
<dbReference type="OrthoDB" id="9770211at2"/>
<keyword evidence="1 9" id="KW-0963">Cytoplasm</keyword>
<sequence>MDEDLRVLPLGGLGEIGLNMMIVSYGRDAFIIDAGLMFPDESMPGVDIVIPDIDALLERDYNILGVFLTHGHEDHIGALPYLLKKINVPIYGTSLTMGFIECKLEEFDILGSTERRIISSDQPVHLGPFVIDAFPMCHSVADGVGFAITTPIGVIVHSGDFKLDPTPVDGRLCDLEKLIAYSKTGNVLMLFSDSTNVEKKGSTLSETAIRPAFEEIFRTAKGRILVATFSSHIHRIQQVFQLAEEFGRKVVIVGRSMASNVRIASERGYLHVPPKILVDVKDLDTLKDEETVVISTGSQGEPMSALSLMAFDKHKYLRVKPGDIMVLSSRFIPGNEKAINHVINEFCRRGARVIYDKISPVHVSGHAAEKELRYLIRLLRPKAFIPIHGEFRHLRRHAEIAVEEGVLPERVLVAQNGDVVSIAHDGVSIAEQIEVGRIFVHGKGVGEIGHDVLRDRRVLAEVGLVIVVLVIDAETGKRISGPELHSKGVTFEEAEPELLEGARIAVEEQLAFIDPVSAAQWEETREEIRLAVRRHVNRLLGRKPLVQTIIVQVGDNERVVVE</sequence>
<keyword evidence="12" id="KW-0106">Calcium</keyword>
<feature type="binding site" evidence="12">
    <location>
        <position position="74"/>
    </location>
    <ligand>
        <name>Zn(2+)</name>
        <dbReference type="ChEBI" id="CHEBI:29105"/>
        <label>1</label>
        <note>catalytic</note>
    </ligand>
</feature>
<evidence type="ECO:0000256" key="4">
    <source>
        <dbReference type="ARBA" id="ARBA00022759"/>
    </source>
</evidence>
<comment type="cofactor">
    <cofactor evidence="12">
        <name>Ca(2+)</name>
        <dbReference type="ChEBI" id="CHEBI:29108"/>
    </cofactor>
    <text evidence="12">Binds 1 Ca(2+) cation per subunit. Seen in 1 crystal structure, it is not clear if it is physiologically important.</text>
</comment>
<dbReference type="InterPro" id="IPR055132">
    <property type="entry name" value="RNase_J_b_CASP"/>
</dbReference>
<feature type="domain" description="Metallo-beta-lactamase" evidence="13">
    <location>
        <begin position="17"/>
        <end position="213"/>
    </location>
</feature>
<dbReference type="Pfam" id="PF22505">
    <property type="entry name" value="RNase_J_b_CASP"/>
    <property type="match status" value="1"/>
</dbReference>
<evidence type="ECO:0000259" key="13">
    <source>
        <dbReference type="SMART" id="SM00849"/>
    </source>
</evidence>
<name>I4CB47_DESTA</name>
<comment type="cofactor">
    <cofactor evidence="12">
        <name>Zn(2+)</name>
        <dbReference type="ChEBI" id="CHEBI:29105"/>
    </cofactor>
    <text evidence="12">Binds 2 Zn(2+) ions per subunit. It is not clear if Zn(2+) or Mg(2+) is physiologically important.</text>
</comment>
<dbReference type="STRING" id="706587.Desti_4151"/>
<feature type="binding site" evidence="9 11">
    <location>
        <begin position="362"/>
        <end position="366"/>
    </location>
    <ligand>
        <name>substrate</name>
    </ligand>
</feature>
<dbReference type="NCBIfam" id="TIGR00649">
    <property type="entry name" value="MG423"/>
    <property type="match status" value="1"/>
</dbReference>
<keyword evidence="8 9" id="KW-0694">RNA-binding</keyword>
<feature type="binding site" evidence="11">
    <location>
        <begin position="230"/>
        <end position="232"/>
    </location>
    <ligand>
        <name>substrate</name>
    </ligand>
</feature>
<dbReference type="InterPro" id="IPR036866">
    <property type="entry name" value="RibonucZ/Hydroxyglut_hydro"/>
</dbReference>
<keyword evidence="4 9" id="KW-0255">Endonuclease</keyword>
<evidence type="ECO:0000313" key="14">
    <source>
        <dbReference type="EMBL" id="AFM26788.1"/>
    </source>
</evidence>
<dbReference type="KEGG" id="dti:Desti_4151"/>
<dbReference type="EMBL" id="CP003360">
    <property type="protein sequence ID" value="AFM26788.1"/>
    <property type="molecule type" value="Genomic_DNA"/>
</dbReference>
<evidence type="ECO:0000256" key="12">
    <source>
        <dbReference type="PIRSR" id="PIRSR004803-3"/>
    </source>
</evidence>
<evidence type="ECO:0000256" key="1">
    <source>
        <dbReference type="ARBA" id="ARBA00022490"/>
    </source>
</evidence>
<dbReference type="InterPro" id="IPR011108">
    <property type="entry name" value="RMMBL"/>
</dbReference>
<dbReference type="Gene3D" id="3.40.50.10710">
    <property type="entry name" value="Metallo-hydrolase/oxidoreductase"/>
    <property type="match status" value="1"/>
</dbReference>
<dbReference type="EC" id="3.1.-.-" evidence="9"/>
<dbReference type="RefSeq" id="WP_014811911.1">
    <property type="nucleotide sequence ID" value="NC_018025.1"/>
</dbReference>
<evidence type="ECO:0000256" key="8">
    <source>
        <dbReference type="ARBA" id="ARBA00022884"/>
    </source>
</evidence>
<dbReference type="GO" id="GO:0005737">
    <property type="term" value="C:cytoplasm"/>
    <property type="evidence" value="ECO:0007669"/>
    <property type="project" value="UniProtKB-SubCell"/>
</dbReference>
<comment type="subcellular location">
    <subcellularLocation>
        <location evidence="9">Cytoplasm</location>
    </subcellularLocation>
</comment>
<dbReference type="InterPro" id="IPR004613">
    <property type="entry name" value="RNase_J"/>
</dbReference>
<keyword evidence="3 12" id="KW-0479">Metal-binding</keyword>
<dbReference type="GO" id="GO:0006364">
    <property type="term" value="P:rRNA processing"/>
    <property type="evidence" value="ECO:0007669"/>
    <property type="project" value="UniProtKB-UniRule"/>
</dbReference>
<dbReference type="GO" id="GO:0003723">
    <property type="term" value="F:RNA binding"/>
    <property type="evidence" value="ECO:0007669"/>
    <property type="project" value="UniProtKB-UniRule"/>
</dbReference>
<feature type="active site" description="Proton acceptor" evidence="10">
    <location>
        <position position="366"/>
    </location>
</feature>
<comment type="function">
    <text evidence="9">An RNase that has 5'-3' exonuclease and possibly endonuclease activity. Involved in maturation of rRNA and in some organisms also mRNA maturation and/or decay.</text>
</comment>
<feature type="binding site" evidence="12">
    <location>
        <position position="47"/>
    </location>
    <ligand>
        <name>Ca(2+)</name>
        <dbReference type="ChEBI" id="CHEBI:29108"/>
    </ligand>
</feature>
<feature type="binding site" evidence="12">
    <location>
        <position position="160"/>
    </location>
    <ligand>
        <name>Zn(2+)</name>
        <dbReference type="ChEBI" id="CHEBI:29105"/>
        <label>1</label>
        <note>catalytic</note>
    </ligand>
</feature>
<evidence type="ECO:0000256" key="3">
    <source>
        <dbReference type="ARBA" id="ARBA00022723"/>
    </source>
</evidence>
<proteinExistence type="inferred from homology"/>
<keyword evidence="6 12" id="KW-0862">Zinc</keyword>
<dbReference type="Pfam" id="PF00753">
    <property type="entry name" value="Lactamase_B"/>
    <property type="match status" value="1"/>
</dbReference>
<dbReference type="InterPro" id="IPR030854">
    <property type="entry name" value="RNase_J_bac"/>
</dbReference>
<organism evidence="14 15">
    <name type="scientific">Desulfomonile tiedjei (strain ATCC 49306 / DSM 6799 / DCB-1)</name>
    <dbReference type="NCBI Taxonomy" id="706587"/>
    <lineage>
        <taxon>Bacteria</taxon>
        <taxon>Pseudomonadati</taxon>
        <taxon>Thermodesulfobacteriota</taxon>
        <taxon>Desulfomonilia</taxon>
        <taxon>Desulfomonilales</taxon>
        <taxon>Desulfomonilaceae</taxon>
        <taxon>Desulfomonile</taxon>
    </lineage>
</organism>
<keyword evidence="2 9" id="KW-0540">Nuclease</keyword>
<dbReference type="PIRSF" id="PIRSF004803">
    <property type="entry name" value="RnjA"/>
    <property type="match status" value="1"/>
</dbReference>
<feature type="binding site" evidence="12">
    <location>
        <position position="388"/>
    </location>
    <ligand>
        <name>Zn(2+)</name>
        <dbReference type="ChEBI" id="CHEBI:29105"/>
        <label>1</label>
        <note>catalytic</note>
    </ligand>
</feature>
<evidence type="ECO:0000313" key="15">
    <source>
        <dbReference type="Proteomes" id="UP000006055"/>
    </source>
</evidence>
<evidence type="ECO:0000256" key="2">
    <source>
        <dbReference type="ARBA" id="ARBA00022722"/>
    </source>
</evidence>
<comment type="subunit">
    <text evidence="9">Homodimer, may be a subunit of the RNA degradosome.</text>
</comment>
<evidence type="ECO:0000256" key="7">
    <source>
        <dbReference type="ARBA" id="ARBA00022839"/>
    </source>
</evidence>
<feature type="binding site" evidence="12">
    <location>
        <position position="75"/>
    </location>
    <ligand>
        <name>Zn(2+)</name>
        <dbReference type="ChEBI" id="CHEBI:29105"/>
        <label>1</label>
        <note>catalytic</note>
    </ligand>
</feature>
<dbReference type="InterPro" id="IPR001587">
    <property type="entry name" value="RNase_J_CS"/>
</dbReference>
<dbReference type="SMART" id="SM00849">
    <property type="entry name" value="Lactamase_B"/>
    <property type="match status" value="1"/>
</dbReference>
<reference evidence="15" key="1">
    <citation type="submission" date="2012-06" db="EMBL/GenBank/DDBJ databases">
        <title>Complete sequence of chromosome of Desulfomonile tiedjei DSM 6799.</title>
        <authorList>
            <person name="Lucas S."/>
            <person name="Copeland A."/>
            <person name="Lapidus A."/>
            <person name="Glavina del Rio T."/>
            <person name="Dalin E."/>
            <person name="Tice H."/>
            <person name="Bruce D."/>
            <person name="Goodwin L."/>
            <person name="Pitluck S."/>
            <person name="Peters L."/>
            <person name="Ovchinnikova G."/>
            <person name="Zeytun A."/>
            <person name="Lu M."/>
            <person name="Kyrpides N."/>
            <person name="Mavromatis K."/>
            <person name="Ivanova N."/>
            <person name="Brettin T."/>
            <person name="Detter J.C."/>
            <person name="Han C."/>
            <person name="Larimer F."/>
            <person name="Land M."/>
            <person name="Hauser L."/>
            <person name="Markowitz V."/>
            <person name="Cheng J.-F."/>
            <person name="Hugenholtz P."/>
            <person name="Woyke T."/>
            <person name="Wu D."/>
            <person name="Spring S."/>
            <person name="Schroeder M."/>
            <person name="Brambilla E."/>
            <person name="Klenk H.-P."/>
            <person name="Eisen J.A."/>
        </authorList>
    </citation>
    <scope>NUCLEOTIDE SEQUENCE [LARGE SCALE GENOMIC DNA]</scope>
    <source>
        <strain evidence="15">ATCC 49306 / DSM 6799 / DCB-1</strain>
    </source>
</reference>
<feature type="binding site" evidence="12">
    <location>
        <position position="45"/>
    </location>
    <ligand>
        <name>Ca(2+)</name>
        <dbReference type="ChEBI" id="CHEBI:29108"/>
    </ligand>
</feature>
<dbReference type="AlphaFoldDB" id="I4CB47"/>
<dbReference type="InterPro" id="IPR001279">
    <property type="entry name" value="Metallo-B-lactamas"/>
</dbReference>
<keyword evidence="9" id="KW-0698">rRNA processing</keyword>
<keyword evidence="15" id="KW-1185">Reference proteome</keyword>
<dbReference type="Gene3D" id="3.10.20.580">
    <property type="match status" value="1"/>
</dbReference>
<dbReference type="GO" id="GO:0004534">
    <property type="term" value="F:5'-3' RNA exonuclease activity"/>
    <property type="evidence" value="ECO:0007669"/>
    <property type="project" value="UniProtKB-UniRule"/>
</dbReference>
<dbReference type="eggNOG" id="COG0595">
    <property type="taxonomic scope" value="Bacteria"/>
</dbReference>
<dbReference type="SUPFAM" id="SSF56281">
    <property type="entry name" value="Metallo-hydrolase/oxidoreductase"/>
    <property type="match status" value="1"/>
</dbReference>
<gene>
    <name evidence="9" type="primary">rnj</name>
    <name evidence="14" type="ordered locus">Desti_4151</name>
</gene>
<feature type="binding site" evidence="12">
    <location>
        <position position="72"/>
    </location>
    <ligand>
        <name>Zn(2+)</name>
        <dbReference type="ChEBI" id="CHEBI:29105"/>
        <label>1</label>
        <note>catalytic</note>
    </ligand>
</feature>
<dbReference type="GO" id="GO:0008270">
    <property type="term" value="F:zinc ion binding"/>
    <property type="evidence" value="ECO:0007669"/>
    <property type="project" value="InterPro"/>
</dbReference>
<dbReference type="Gene3D" id="3.60.15.10">
    <property type="entry name" value="Ribonuclease Z/Hydroxyacylglutathione hydrolase-like"/>
    <property type="match status" value="1"/>
</dbReference>
<keyword evidence="7 9" id="KW-0269">Exonuclease</keyword>
<dbReference type="CDD" id="cd07714">
    <property type="entry name" value="RNaseJ_MBL-fold"/>
    <property type="match status" value="1"/>
</dbReference>
<dbReference type="PROSITE" id="PS01292">
    <property type="entry name" value="UPF0036"/>
    <property type="match status" value="1"/>
</dbReference>
<dbReference type="Pfam" id="PF17770">
    <property type="entry name" value="RNase_J_C"/>
    <property type="match status" value="1"/>
</dbReference>
<evidence type="ECO:0000256" key="5">
    <source>
        <dbReference type="ARBA" id="ARBA00022801"/>
    </source>
</evidence>
<keyword evidence="5 9" id="KW-0378">Hydrolase</keyword>
<dbReference type="PATRIC" id="fig|706587.4.peg.4705"/>
<dbReference type="HAMAP" id="MF_01491">
    <property type="entry name" value="RNase_J_bact"/>
    <property type="match status" value="1"/>
</dbReference>
<dbReference type="HOGENOM" id="CLU_008727_3_1_7"/>
<dbReference type="Proteomes" id="UP000006055">
    <property type="component" value="Chromosome"/>
</dbReference>
<feature type="active site" description="Proton donor" evidence="10">
    <location>
        <position position="193"/>
    </location>
</feature>
<protein>
    <recommendedName>
        <fullName evidence="9">Ribonuclease J</fullName>
        <shortName evidence="9">RNase J</shortName>
        <ecNumber evidence="9">3.1.-.-</ecNumber>
    </recommendedName>
</protein>
<evidence type="ECO:0000256" key="6">
    <source>
        <dbReference type="ARBA" id="ARBA00022833"/>
    </source>
</evidence>